<dbReference type="AlphaFoldDB" id="A0A849VGX5"/>
<comment type="caution">
    <text evidence="2">The sequence shown here is derived from an EMBL/GenBank/DDBJ whole genome shotgun (WGS) entry which is preliminary data.</text>
</comment>
<name>A0A849VGX5_9GAMM</name>
<dbReference type="RefSeq" id="WP_171627718.1">
    <property type="nucleotide sequence ID" value="NZ_JABBPG010000011.1"/>
</dbReference>
<dbReference type="Proteomes" id="UP000586305">
    <property type="component" value="Unassembled WGS sequence"/>
</dbReference>
<reference evidence="2 3" key="1">
    <citation type="submission" date="2020-04" db="EMBL/GenBank/DDBJ databases">
        <title>Pseudoalteromonas caenipelagi sp. nov., isolated from a tidal flat.</title>
        <authorList>
            <person name="Park S."/>
            <person name="Yoon J.-H."/>
        </authorList>
    </citation>
    <scope>NUCLEOTIDE SEQUENCE [LARGE SCALE GENOMIC DNA]</scope>
    <source>
        <strain evidence="2 3">JBTF-M23</strain>
    </source>
</reference>
<keyword evidence="3" id="KW-1185">Reference proteome</keyword>
<proteinExistence type="predicted"/>
<keyword evidence="1" id="KW-0732">Signal</keyword>
<evidence type="ECO:0000313" key="3">
    <source>
        <dbReference type="Proteomes" id="UP000586305"/>
    </source>
</evidence>
<organism evidence="2 3">
    <name type="scientific">Pseudoalteromonas caenipelagi</name>
    <dbReference type="NCBI Taxonomy" id="2726988"/>
    <lineage>
        <taxon>Bacteria</taxon>
        <taxon>Pseudomonadati</taxon>
        <taxon>Pseudomonadota</taxon>
        <taxon>Gammaproteobacteria</taxon>
        <taxon>Alteromonadales</taxon>
        <taxon>Pseudoalteromonadaceae</taxon>
        <taxon>Pseudoalteromonas</taxon>
    </lineage>
</organism>
<sequence length="121" mass="13284">MKLKTISLCGLFASFNSLAGALICTGTVDELAFHSNDRFMVKLSSMNAPVFFCNSEKAWTVDGAPDITSPETCKMLYSSFLAAKAAKTHIPRLHIEGVQVPSDCNRFAPWSGVSIRYVKFE</sequence>
<feature type="chain" id="PRO_5032867400" evidence="1">
    <location>
        <begin position="20"/>
        <end position="121"/>
    </location>
</feature>
<gene>
    <name evidence="2" type="ORF">HG263_19335</name>
</gene>
<protein>
    <submittedName>
        <fullName evidence="2">Uncharacterized protein</fullName>
    </submittedName>
</protein>
<accession>A0A849VGX5</accession>
<feature type="signal peptide" evidence="1">
    <location>
        <begin position="1"/>
        <end position="19"/>
    </location>
</feature>
<evidence type="ECO:0000256" key="1">
    <source>
        <dbReference type="SAM" id="SignalP"/>
    </source>
</evidence>
<dbReference type="EMBL" id="JABBPG010000011">
    <property type="protein sequence ID" value="NOU52662.1"/>
    <property type="molecule type" value="Genomic_DNA"/>
</dbReference>
<evidence type="ECO:0000313" key="2">
    <source>
        <dbReference type="EMBL" id="NOU52662.1"/>
    </source>
</evidence>